<name>A0A562SG80_9BACT</name>
<dbReference type="InterPro" id="IPR032275">
    <property type="entry name" value="DUF4986"/>
</dbReference>
<dbReference type="RefSeq" id="WP_144887168.1">
    <property type="nucleotide sequence ID" value="NZ_VLLE01000005.1"/>
</dbReference>
<dbReference type="GO" id="GO:0005975">
    <property type="term" value="P:carbohydrate metabolic process"/>
    <property type="evidence" value="ECO:0007669"/>
    <property type="project" value="InterPro"/>
</dbReference>
<dbReference type="Pfam" id="PF16375">
    <property type="entry name" value="DUF4986"/>
    <property type="match status" value="1"/>
</dbReference>
<keyword evidence="8" id="KW-1185">Reference proteome</keyword>
<feature type="domain" description="Non-reducing end beta-L-arabinofuranosidase-like GH127 middle" evidence="6">
    <location>
        <begin position="422"/>
        <end position="517"/>
    </location>
</feature>
<dbReference type="AlphaFoldDB" id="A0A562SG80"/>
<dbReference type="EMBL" id="VLLE01000005">
    <property type="protein sequence ID" value="TWI80331.1"/>
    <property type="molecule type" value="Genomic_DNA"/>
</dbReference>
<dbReference type="Pfam" id="PF07944">
    <property type="entry name" value="Beta-AFase-like_GH127_cat"/>
    <property type="match status" value="1"/>
</dbReference>
<evidence type="ECO:0000256" key="2">
    <source>
        <dbReference type="SAM" id="SignalP"/>
    </source>
</evidence>
<accession>A0A562SG80</accession>
<dbReference type="InterPro" id="IPR008928">
    <property type="entry name" value="6-hairpin_glycosidase_sf"/>
</dbReference>
<comment type="caution">
    <text evidence="7">The sequence shown here is derived from an EMBL/GenBank/DDBJ whole genome shotgun (WGS) entry which is preliminary data.</text>
</comment>
<dbReference type="InterPro" id="IPR012878">
    <property type="entry name" value="Beta-AFase-like_GH127_cat"/>
</dbReference>
<evidence type="ECO:0000256" key="1">
    <source>
        <dbReference type="SAM" id="MobiDB-lite"/>
    </source>
</evidence>
<evidence type="ECO:0000259" key="5">
    <source>
        <dbReference type="Pfam" id="PF20620"/>
    </source>
</evidence>
<evidence type="ECO:0000259" key="4">
    <source>
        <dbReference type="Pfam" id="PF16375"/>
    </source>
</evidence>
<dbReference type="Proteomes" id="UP000316167">
    <property type="component" value="Unassembled WGS sequence"/>
</dbReference>
<organism evidence="7 8">
    <name type="scientific">Lacibacter cauensis</name>
    <dbReference type="NCBI Taxonomy" id="510947"/>
    <lineage>
        <taxon>Bacteria</taxon>
        <taxon>Pseudomonadati</taxon>
        <taxon>Bacteroidota</taxon>
        <taxon>Chitinophagia</taxon>
        <taxon>Chitinophagales</taxon>
        <taxon>Chitinophagaceae</taxon>
        <taxon>Lacibacter</taxon>
    </lineage>
</organism>
<keyword evidence="2" id="KW-0732">Signal</keyword>
<dbReference type="Pfam" id="PF20736">
    <property type="entry name" value="Glyco_hydro127M"/>
    <property type="match status" value="1"/>
</dbReference>
<dbReference type="PANTHER" id="PTHR31151:SF0">
    <property type="entry name" value="PROLINE-TRNA LIGASE (DUF1680)"/>
    <property type="match status" value="1"/>
</dbReference>
<feature type="domain" description="Non-reducing end beta-L-arabinofuranosidase-like GH127 catalytic" evidence="3">
    <location>
        <begin position="32"/>
        <end position="412"/>
    </location>
</feature>
<evidence type="ECO:0000313" key="8">
    <source>
        <dbReference type="Proteomes" id="UP000316167"/>
    </source>
</evidence>
<feature type="domain" description="DUF4986" evidence="4">
    <location>
        <begin position="546"/>
        <end position="628"/>
    </location>
</feature>
<feature type="signal peptide" evidence="2">
    <location>
        <begin position="1"/>
        <end position="20"/>
    </location>
</feature>
<dbReference type="OrthoDB" id="9757939at2"/>
<dbReference type="Pfam" id="PF20620">
    <property type="entry name" value="DUF6805"/>
    <property type="match status" value="1"/>
</dbReference>
<feature type="compositionally biased region" description="Basic and acidic residues" evidence="1">
    <location>
        <begin position="669"/>
        <end position="683"/>
    </location>
</feature>
<sequence length="784" mass="88608">MFRLLAGTFFLLSLHGNCFAQQNSLHTFSLHDVRLLNSPFKQAQETDKKYILSMDVDRLLAPFLKEAGIETKAISYPNWENSGLDGHIGGHYLSALANMYAATGDAEILRRLNYMIDQLEKCQQKDADGYVGGIPGGKKMWQDVAAGKINAGGFSLNDKWVPLYNIHKLYAGLIDAYTIAGNQKAKTILVKLSDWFYTITSKLSDEQLQTILRSEHGGMNEAFADVAAVTGDKKYLELAKRLSHKIILNPLLQQKDALNGLHANTQIPKVIGFVRIASLGGDSSWANAADFFWNTVTKHRTISIGGNSVREHFHPANDFSSMIDTKEGPETCNSYNMLKLSKQLFLAHPSAAYMDYYERTLYNHILSSQHPDGGFVYFTPIRPRHYRVYSQSQMGMWCCVGTGMENHGKYGELIYAHTANDLYVNFFIPSTLNWKEKGLQVEQQTTFPNTETTTLKITIKKPQQFAILFRYPSWVKDGALKAYVNKQAVQLKRNENSYASVTRVWKTGDVLTMQLPMEIKAEFLPDSSSWVSFVRGPIVLAAATDTTGLKGLKADDSRMGHVANGPSYPIDEAPMIVTADKKNMTALQPVKGKAFTYTAASLVYPAKYKDLQLVPFYTIHDSRYMLYWRYATPAQLETVKEEIRKKEEVRLALEKITVDQVAPGEQQPESDHNFKGEQTEAGVHKDRHWRTARKWFSYELKNTDAAARTLRITYFGQDRNRLFDIYVNDVLLQTVELNGSKGDQFFDVDYPLPAELTKEKLLTVKFAAKEKSTAGGIYYVRLLK</sequence>
<gene>
    <name evidence="7" type="ORF">IQ13_3005</name>
</gene>
<feature type="region of interest" description="Disordered" evidence="1">
    <location>
        <begin position="660"/>
        <end position="683"/>
    </location>
</feature>
<evidence type="ECO:0000259" key="6">
    <source>
        <dbReference type="Pfam" id="PF20736"/>
    </source>
</evidence>
<feature type="domain" description="Glycoside hydrolase GH146 substrate-binding" evidence="5">
    <location>
        <begin position="652"/>
        <end position="783"/>
    </location>
</feature>
<feature type="chain" id="PRO_5022141094" evidence="2">
    <location>
        <begin position="21"/>
        <end position="784"/>
    </location>
</feature>
<dbReference type="InterPro" id="IPR049046">
    <property type="entry name" value="Beta-AFase-like_GH127_middle"/>
</dbReference>
<evidence type="ECO:0000313" key="7">
    <source>
        <dbReference type="EMBL" id="TWI80331.1"/>
    </source>
</evidence>
<dbReference type="SUPFAM" id="SSF48208">
    <property type="entry name" value="Six-hairpin glycosidases"/>
    <property type="match status" value="1"/>
</dbReference>
<reference evidence="7 8" key="1">
    <citation type="journal article" date="2015" name="Stand. Genomic Sci.">
        <title>Genomic Encyclopedia of Bacterial and Archaeal Type Strains, Phase III: the genomes of soil and plant-associated and newly described type strains.</title>
        <authorList>
            <person name="Whitman W.B."/>
            <person name="Woyke T."/>
            <person name="Klenk H.P."/>
            <person name="Zhou Y."/>
            <person name="Lilburn T.G."/>
            <person name="Beck B.J."/>
            <person name="De Vos P."/>
            <person name="Vandamme P."/>
            <person name="Eisen J.A."/>
            <person name="Garrity G."/>
            <person name="Hugenholtz P."/>
            <person name="Kyrpides N.C."/>
        </authorList>
    </citation>
    <scope>NUCLEOTIDE SEQUENCE [LARGE SCALE GENOMIC DNA]</scope>
    <source>
        <strain evidence="7 8">CGMCC 1.7271</strain>
    </source>
</reference>
<dbReference type="PANTHER" id="PTHR31151">
    <property type="entry name" value="PROLINE-TRNA LIGASE (DUF1680)"/>
    <property type="match status" value="1"/>
</dbReference>
<evidence type="ECO:0000259" key="3">
    <source>
        <dbReference type="Pfam" id="PF07944"/>
    </source>
</evidence>
<proteinExistence type="predicted"/>
<protein>
    <submittedName>
        <fullName evidence="7">Uncharacterized protein</fullName>
    </submittedName>
</protein>
<dbReference type="InterPro" id="IPR046544">
    <property type="entry name" value="GH146_SB_dom"/>
</dbReference>